<organism evidence="2 3">
    <name type="scientific">Actinomadura litoris</name>
    <dbReference type="NCBI Taxonomy" id="2678616"/>
    <lineage>
        <taxon>Bacteria</taxon>
        <taxon>Bacillati</taxon>
        <taxon>Actinomycetota</taxon>
        <taxon>Actinomycetes</taxon>
        <taxon>Streptosporangiales</taxon>
        <taxon>Thermomonosporaceae</taxon>
        <taxon>Actinomadura</taxon>
    </lineage>
</organism>
<dbReference type="SUPFAM" id="SSF54060">
    <property type="entry name" value="His-Me finger endonucleases"/>
    <property type="match status" value="1"/>
</dbReference>
<dbReference type="InterPro" id="IPR003615">
    <property type="entry name" value="HNH_nuc"/>
</dbReference>
<accession>A0A7K1LAQ0</accession>
<proteinExistence type="predicted"/>
<name>A0A7K1LAQ0_9ACTN</name>
<evidence type="ECO:0000259" key="1">
    <source>
        <dbReference type="Pfam" id="PF13392"/>
    </source>
</evidence>
<dbReference type="AlphaFoldDB" id="A0A7K1LAQ0"/>
<dbReference type="Gene3D" id="3.90.75.20">
    <property type="match status" value="1"/>
</dbReference>
<dbReference type="RefSeq" id="WP_156220663.1">
    <property type="nucleotide sequence ID" value="NZ_WOFH01000014.1"/>
</dbReference>
<dbReference type="EMBL" id="WOFH01000014">
    <property type="protein sequence ID" value="MUN41494.1"/>
    <property type="molecule type" value="Genomic_DNA"/>
</dbReference>
<evidence type="ECO:0000313" key="3">
    <source>
        <dbReference type="Proteomes" id="UP000432015"/>
    </source>
</evidence>
<keyword evidence="3" id="KW-1185">Reference proteome</keyword>
<dbReference type="InterPro" id="IPR044925">
    <property type="entry name" value="His-Me_finger_sf"/>
</dbReference>
<evidence type="ECO:0000313" key="2">
    <source>
        <dbReference type="EMBL" id="MUN41494.1"/>
    </source>
</evidence>
<sequence>MRKVKPLDERLWARIDADGPCWLWTGAKHRNGYGAINRGRRGLGTAVVHRFVWELLVGPVPEGMDLDHLCRVRECCNPDHLQPVSRPDNVARGAYRAGAPRAFRCDHPETPANTVRTGRQRTCRTCKNEANRRYRARMKASST</sequence>
<protein>
    <recommendedName>
        <fullName evidence="1">HNH nuclease domain-containing protein</fullName>
    </recommendedName>
</protein>
<comment type="caution">
    <text evidence="2">The sequence shown here is derived from an EMBL/GenBank/DDBJ whole genome shotgun (WGS) entry which is preliminary data.</text>
</comment>
<dbReference type="Proteomes" id="UP000432015">
    <property type="component" value="Unassembled WGS sequence"/>
</dbReference>
<reference evidence="2 3" key="1">
    <citation type="submission" date="2019-11" db="EMBL/GenBank/DDBJ databases">
        <authorList>
            <person name="Cao P."/>
        </authorList>
    </citation>
    <scope>NUCLEOTIDE SEQUENCE [LARGE SCALE GENOMIC DNA]</scope>
    <source>
        <strain evidence="2 3">NEAU-AAG5</strain>
    </source>
</reference>
<dbReference type="Pfam" id="PF13392">
    <property type="entry name" value="HNH_3"/>
    <property type="match status" value="1"/>
</dbReference>
<feature type="domain" description="HNH nuclease" evidence="1">
    <location>
        <begin position="48"/>
        <end position="90"/>
    </location>
</feature>
<gene>
    <name evidence="2" type="ORF">GNZ18_33610</name>
</gene>